<keyword evidence="2" id="KW-1185">Reference proteome</keyword>
<evidence type="ECO:0000313" key="1">
    <source>
        <dbReference type="EMBL" id="KAF7677608.1"/>
    </source>
</evidence>
<reference evidence="1" key="2">
    <citation type="submission" date="2020-08" db="EMBL/GenBank/DDBJ databases">
        <title>Draft Genome Sequence of Cumin Blight Pathogen Alternaria burnsii.</title>
        <authorList>
            <person name="Feng Z."/>
        </authorList>
    </citation>
    <scope>NUCLEOTIDE SEQUENCE</scope>
    <source>
        <strain evidence="1">CBS107.38</strain>
    </source>
</reference>
<dbReference type="Proteomes" id="UP000596902">
    <property type="component" value="Unassembled WGS sequence"/>
</dbReference>
<sequence length="97" mass="10460">MKPASTPNQISRAFSKPRVDAPVDELGRLCILFGLPLLTGAWVGSETRQVGTKPAESDKKRHVPALVLFVATSSHLFDSRSHASESQLLTESGDSTK</sequence>
<evidence type="ECO:0000313" key="2">
    <source>
        <dbReference type="Proteomes" id="UP000596902"/>
    </source>
</evidence>
<comment type="caution">
    <text evidence="1">The sequence shown here is derived from an EMBL/GenBank/DDBJ whole genome shotgun (WGS) entry which is preliminary data.</text>
</comment>
<reference evidence="1" key="1">
    <citation type="submission" date="2020-01" db="EMBL/GenBank/DDBJ databases">
        <authorList>
            <person name="Feng Z.H.Z."/>
        </authorList>
    </citation>
    <scope>NUCLEOTIDE SEQUENCE</scope>
    <source>
        <strain evidence="1">CBS107.38</strain>
    </source>
</reference>
<dbReference type="GeneID" id="62202692"/>
<dbReference type="RefSeq" id="XP_038787786.1">
    <property type="nucleotide sequence ID" value="XM_038929514.1"/>
</dbReference>
<organism evidence="1 2">
    <name type="scientific">Alternaria burnsii</name>
    <dbReference type="NCBI Taxonomy" id="1187904"/>
    <lineage>
        <taxon>Eukaryota</taxon>
        <taxon>Fungi</taxon>
        <taxon>Dikarya</taxon>
        <taxon>Ascomycota</taxon>
        <taxon>Pezizomycotina</taxon>
        <taxon>Dothideomycetes</taxon>
        <taxon>Pleosporomycetidae</taxon>
        <taxon>Pleosporales</taxon>
        <taxon>Pleosporineae</taxon>
        <taxon>Pleosporaceae</taxon>
        <taxon>Alternaria</taxon>
        <taxon>Alternaria sect. Alternaria</taxon>
    </lineage>
</organism>
<dbReference type="EMBL" id="JAAABM010000005">
    <property type="protein sequence ID" value="KAF7677608.1"/>
    <property type="molecule type" value="Genomic_DNA"/>
</dbReference>
<name>A0A8H7B515_9PLEO</name>
<accession>A0A8H7B515</accession>
<protein>
    <submittedName>
        <fullName evidence="1">Uncharacterized protein</fullName>
    </submittedName>
</protein>
<gene>
    <name evidence="1" type="ORF">GT037_004467</name>
</gene>
<proteinExistence type="predicted"/>
<dbReference type="AlphaFoldDB" id="A0A8H7B515"/>